<keyword evidence="5" id="KW-0333">Golgi apparatus</keyword>
<dbReference type="AlphaFoldDB" id="A0A9R0CY74"/>
<dbReference type="Pfam" id="PF04572">
    <property type="entry name" value="Gb3_synth"/>
    <property type="match status" value="1"/>
</dbReference>
<evidence type="ECO:0000313" key="8">
    <source>
        <dbReference type="Proteomes" id="UP000829999"/>
    </source>
</evidence>
<name>A0A9R0CY74_SPOFR</name>
<dbReference type="Gene3D" id="3.90.550.20">
    <property type="match status" value="1"/>
</dbReference>
<dbReference type="Pfam" id="PF04488">
    <property type="entry name" value="Gly_transf_sug"/>
    <property type="match status" value="1"/>
</dbReference>
<dbReference type="GO" id="GO:0006688">
    <property type="term" value="P:glycosphingolipid biosynthetic process"/>
    <property type="evidence" value="ECO:0007669"/>
    <property type="project" value="TreeGrafter"/>
</dbReference>
<gene>
    <name evidence="9" type="primary">LOC118264841</name>
</gene>
<dbReference type="OrthoDB" id="409543at2759"/>
<dbReference type="InterPro" id="IPR051981">
    <property type="entry name" value="Glycosyltransf_32"/>
</dbReference>
<protein>
    <submittedName>
        <fullName evidence="9">Lactosylceramide 4-alpha-galactosyltransferase-like</fullName>
    </submittedName>
</protein>
<evidence type="ECO:0000256" key="5">
    <source>
        <dbReference type="ARBA" id="ARBA00023034"/>
    </source>
</evidence>
<keyword evidence="3" id="KW-0328">Glycosyltransferase</keyword>
<reference evidence="9" key="1">
    <citation type="submission" date="2025-08" db="UniProtKB">
        <authorList>
            <consortium name="RefSeq"/>
        </authorList>
    </citation>
    <scope>IDENTIFICATION</scope>
    <source>
        <tissue evidence="9">Whole larval tissue</tissue>
    </source>
</reference>
<proteinExistence type="inferred from homology"/>
<dbReference type="SUPFAM" id="SSF53448">
    <property type="entry name" value="Nucleotide-diphospho-sugar transferases"/>
    <property type="match status" value="1"/>
</dbReference>
<feature type="domain" description="Alpha 1,4-glycosyltransferase" evidence="7">
    <location>
        <begin position="207"/>
        <end position="329"/>
    </location>
</feature>
<dbReference type="PANTHER" id="PTHR12042">
    <property type="entry name" value="LACTOSYLCERAMIDE 4-ALPHA-GALACTOSYLTRANSFERASE ALPHA- 1,4-GALACTOSYLTRANSFERASE"/>
    <property type="match status" value="1"/>
</dbReference>
<keyword evidence="4" id="KW-0808">Transferase</keyword>
<dbReference type="GO" id="GO:0000139">
    <property type="term" value="C:Golgi membrane"/>
    <property type="evidence" value="ECO:0007669"/>
    <property type="project" value="UniProtKB-SubCell"/>
</dbReference>
<evidence type="ECO:0000256" key="1">
    <source>
        <dbReference type="ARBA" id="ARBA00004323"/>
    </source>
</evidence>
<organism evidence="8 9">
    <name type="scientific">Spodoptera frugiperda</name>
    <name type="common">Fall armyworm</name>
    <dbReference type="NCBI Taxonomy" id="7108"/>
    <lineage>
        <taxon>Eukaryota</taxon>
        <taxon>Metazoa</taxon>
        <taxon>Ecdysozoa</taxon>
        <taxon>Arthropoda</taxon>
        <taxon>Hexapoda</taxon>
        <taxon>Insecta</taxon>
        <taxon>Pterygota</taxon>
        <taxon>Neoptera</taxon>
        <taxon>Endopterygota</taxon>
        <taxon>Lepidoptera</taxon>
        <taxon>Glossata</taxon>
        <taxon>Ditrysia</taxon>
        <taxon>Noctuoidea</taxon>
        <taxon>Noctuidae</taxon>
        <taxon>Amphipyrinae</taxon>
        <taxon>Spodoptera</taxon>
    </lineage>
</organism>
<evidence type="ECO:0000313" key="9">
    <source>
        <dbReference type="RefSeq" id="XP_035433391.2"/>
    </source>
</evidence>
<dbReference type="InterPro" id="IPR029044">
    <property type="entry name" value="Nucleotide-diphossugar_trans"/>
</dbReference>
<dbReference type="Proteomes" id="UP000829999">
    <property type="component" value="Chromosome 26"/>
</dbReference>
<accession>A0A9R0CY74</accession>
<evidence type="ECO:0000256" key="6">
    <source>
        <dbReference type="ARBA" id="ARBA00023136"/>
    </source>
</evidence>
<dbReference type="InterPro" id="IPR007577">
    <property type="entry name" value="GlycoTrfase_DXD_sugar-bd_CS"/>
</dbReference>
<dbReference type="PANTHER" id="PTHR12042:SF21">
    <property type="entry name" value="ALPHA1,4-GALACTOSYLTRANSFERASE 1-RELATED"/>
    <property type="match status" value="1"/>
</dbReference>
<dbReference type="GeneID" id="118264841"/>
<dbReference type="RefSeq" id="XP_035433391.2">
    <property type="nucleotide sequence ID" value="XM_035577498.2"/>
</dbReference>
<comment type="similarity">
    <text evidence="2">Belongs to the glycosyltransferase 32 family.</text>
</comment>
<comment type="subcellular location">
    <subcellularLocation>
        <location evidence="1">Golgi apparatus membrane</location>
        <topology evidence="1">Single-pass type II membrane protein</topology>
    </subcellularLocation>
</comment>
<evidence type="ECO:0000256" key="3">
    <source>
        <dbReference type="ARBA" id="ARBA00022676"/>
    </source>
</evidence>
<dbReference type="GO" id="GO:0016758">
    <property type="term" value="F:hexosyltransferase activity"/>
    <property type="evidence" value="ECO:0007669"/>
    <property type="project" value="TreeGrafter"/>
</dbReference>
<evidence type="ECO:0000256" key="4">
    <source>
        <dbReference type="ARBA" id="ARBA00022679"/>
    </source>
</evidence>
<evidence type="ECO:0000259" key="7">
    <source>
        <dbReference type="Pfam" id="PF04572"/>
    </source>
</evidence>
<keyword evidence="6" id="KW-0472">Membrane</keyword>
<keyword evidence="8" id="KW-1185">Reference proteome</keyword>
<sequence>MYAQVSLFKTRPRLSAAIILVLVYRSVRVVIEWTTPCHYSNWGDALPSAEDPTFIPKGKSIFFHETSCRGNLTVRQACSVEAAARAHPQWQIYVLFSSPVTNHALRTTCLKRLQEFPNIQFLRLHVAEYSKGSVVQSVLLNDVKHSKYPVHHTADILRILTLNKWGGVYLDTDMIVTRSLEQLPLNFIAEETYGDIASGVMSFGNDDVGKRVTGEVLKYISNKYNPKKWSVNGAEAVQKVLQRLCPKLKMKEKVPVKDCKGVQIFGYELFYPKYFLEVDDMFRSPAKKFDLHRPYTYHMWNYLSHNRTIYKGTMYQILAKTFCPTIYESYRHEFHADIVKVEEKVTKN</sequence>
<evidence type="ECO:0000256" key="2">
    <source>
        <dbReference type="ARBA" id="ARBA00009003"/>
    </source>
</evidence>
<dbReference type="InterPro" id="IPR007652">
    <property type="entry name" value="A1-4-GlycosylTfrase_dom"/>
</dbReference>